<dbReference type="EMBL" id="CAJOBJ010202962">
    <property type="protein sequence ID" value="CAF4988522.1"/>
    <property type="molecule type" value="Genomic_DNA"/>
</dbReference>
<keyword evidence="2" id="KW-0159">Chromosome partition</keyword>
<proteinExistence type="inferred from homology"/>
<dbReference type="AlphaFoldDB" id="A0A8S3D7C7"/>
<dbReference type="PANTHER" id="PTHR12377:SF0">
    <property type="entry name" value="CYTOSOLIC IRON-SULFUR ASSEMBLY COMPONENT 2B"/>
    <property type="match status" value="1"/>
</dbReference>
<dbReference type="Gene3D" id="3.30.300.130">
    <property type="entry name" value="Fe-S cluster assembly (FSCA)"/>
    <property type="match status" value="1"/>
</dbReference>
<dbReference type="Pfam" id="PF01883">
    <property type="entry name" value="FeS_assembly_P"/>
    <property type="match status" value="1"/>
</dbReference>
<evidence type="ECO:0000256" key="2">
    <source>
        <dbReference type="ARBA" id="ARBA00022829"/>
    </source>
</evidence>
<feature type="non-terminal residue" evidence="4">
    <location>
        <position position="1"/>
    </location>
</feature>
<dbReference type="InterPro" id="IPR039796">
    <property type="entry name" value="MIP18"/>
</dbReference>
<dbReference type="PANTHER" id="PTHR12377">
    <property type="entry name" value="CYTOSOLIC IRON-SULFUR ASSEMBLY COMPONENT 2B-RELATED"/>
    <property type="match status" value="1"/>
</dbReference>
<dbReference type="GO" id="GO:0097361">
    <property type="term" value="C:cytosolic [4Fe-4S] assembly targeting complex"/>
    <property type="evidence" value="ECO:0007669"/>
    <property type="project" value="TreeGrafter"/>
</dbReference>
<dbReference type="InterPro" id="IPR002744">
    <property type="entry name" value="MIP18-like"/>
</dbReference>
<dbReference type="GO" id="GO:0007059">
    <property type="term" value="P:chromosome segregation"/>
    <property type="evidence" value="ECO:0007669"/>
    <property type="project" value="UniProtKB-KW"/>
</dbReference>
<organism evidence="4 5">
    <name type="scientific">Rotaria magnacalcarata</name>
    <dbReference type="NCBI Taxonomy" id="392030"/>
    <lineage>
        <taxon>Eukaryota</taxon>
        <taxon>Metazoa</taxon>
        <taxon>Spiralia</taxon>
        <taxon>Gnathifera</taxon>
        <taxon>Rotifera</taxon>
        <taxon>Eurotatoria</taxon>
        <taxon>Bdelloidea</taxon>
        <taxon>Philodinida</taxon>
        <taxon>Philodinidae</taxon>
        <taxon>Rotaria</taxon>
    </lineage>
</organism>
<comment type="similarity">
    <text evidence="1">Belongs to the MIP18 family.</text>
</comment>
<sequence length="89" mass="10220">MELSSELQNLNPTIYECTEERTLQESDLNNDVPDNIDCREVFDLIRTINDPEHPLTLEELHVVDLEGVTIDNEANTVQVQFRPTIPHCS</sequence>
<protein>
    <recommendedName>
        <fullName evidence="3">MIP18 family-like domain-containing protein</fullName>
    </recommendedName>
</protein>
<accession>A0A8S3D7C7</accession>
<dbReference type="SUPFAM" id="SSF117916">
    <property type="entry name" value="Fe-S cluster assembly (FSCA) domain-like"/>
    <property type="match status" value="1"/>
</dbReference>
<evidence type="ECO:0000256" key="1">
    <source>
        <dbReference type="ARBA" id="ARBA00010381"/>
    </source>
</evidence>
<feature type="domain" description="MIP18 family-like" evidence="3">
    <location>
        <begin position="40"/>
        <end position="89"/>
    </location>
</feature>
<dbReference type="Proteomes" id="UP000681720">
    <property type="component" value="Unassembled WGS sequence"/>
</dbReference>
<evidence type="ECO:0000313" key="4">
    <source>
        <dbReference type="EMBL" id="CAF4988522.1"/>
    </source>
</evidence>
<gene>
    <name evidence="4" type="ORF">GIL414_LOCUS56478</name>
</gene>
<evidence type="ECO:0000259" key="3">
    <source>
        <dbReference type="Pfam" id="PF01883"/>
    </source>
</evidence>
<dbReference type="InterPro" id="IPR034904">
    <property type="entry name" value="FSCA_dom_sf"/>
</dbReference>
<name>A0A8S3D7C7_9BILA</name>
<comment type="caution">
    <text evidence="4">The sequence shown here is derived from an EMBL/GenBank/DDBJ whole genome shotgun (WGS) entry which is preliminary data.</text>
</comment>
<reference evidence="4" key="1">
    <citation type="submission" date="2021-02" db="EMBL/GenBank/DDBJ databases">
        <authorList>
            <person name="Nowell W R."/>
        </authorList>
    </citation>
    <scope>NUCLEOTIDE SEQUENCE</scope>
</reference>
<evidence type="ECO:0000313" key="5">
    <source>
        <dbReference type="Proteomes" id="UP000681720"/>
    </source>
</evidence>
<dbReference type="GO" id="GO:0051604">
    <property type="term" value="P:protein maturation"/>
    <property type="evidence" value="ECO:0007669"/>
    <property type="project" value="InterPro"/>
</dbReference>